<dbReference type="AlphaFoldDB" id="A0A397VE23"/>
<feature type="transmembrane region" description="Helical" evidence="1">
    <location>
        <begin position="614"/>
        <end position="632"/>
    </location>
</feature>
<dbReference type="EMBL" id="QKWP01000440">
    <property type="protein sequence ID" value="RIB20028.1"/>
    <property type="molecule type" value="Genomic_DNA"/>
</dbReference>
<name>A0A397VE23_9GLOM</name>
<dbReference type="Proteomes" id="UP000266673">
    <property type="component" value="Unassembled WGS sequence"/>
</dbReference>
<keyword evidence="1" id="KW-0472">Membrane</keyword>
<keyword evidence="1" id="KW-1133">Transmembrane helix</keyword>
<feature type="transmembrane region" description="Helical" evidence="1">
    <location>
        <begin position="644"/>
        <end position="662"/>
    </location>
</feature>
<protein>
    <submittedName>
        <fullName evidence="2">Uncharacterized protein</fullName>
    </submittedName>
</protein>
<gene>
    <name evidence="2" type="ORF">C2G38_2141372</name>
</gene>
<evidence type="ECO:0000256" key="1">
    <source>
        <dbReference type="SAM" id="Phobius"/>
    </source>
</evidence>
<keyword evidence="3" id="KW-1185">Reference proteome</keyword>
<comment type="caution">
    <text evidence="2">The sequence shown here is derived from an EMBL/GenBank/DDBJ whole genome shotgun (WGS) entry which is preliminary data.</text>
</comment>
<evidence type="ECO:0000313" key="3">
    <source>
        <dbReference type="Proteomes" id="UP000266673"/>
    </source>
</evidence>
<organism evidence="2 3">
    <name type="scientific">Gigaspora rosea</name>
    <dbReference type="NCBI Taxonomy" id="44941"/>
    <lineage>
        <taxon>Eukaryota</taxon>
        <taxon>Fungi</taxon>
        <taxon>Fungi incertae sedis</taxon>
        <taxon>Mucoromycota</taxon>
        <taxon>Glomeromycotina</taxon>
        <taxon>Glomeromycetes</taxon>
        <taxon>Diversisporales</taxon>
        <taxon>Gigasporaceae</taxon>
        <taxon>Gigaspora</taxon>
    </lineage>
</organism>
<evidence type="ECO:0000313" key="2">
    <source>
        <dbReference type="EMBL" id="RIB20028.1"/>
    </source>
</evidence>
<accession>A0A397VE23</accession>
<sequence length="694" mass="79457">MLLTESDPGLQLVFRNGTINPINNFRILTKNNLTQVFPLSEELIIIMFCEINTNCYNGMIIDLNGIIIVDNIQLGGITQITKDNAPSIGFLGTFLLNNTINWIKFRIPDQNSYTNNELQIANGIISARMNYSITEVALFNNIDGSHAIVYSSQLKYYGSNLTYILDQSYFTINICFYNEDTRVTNNPIQIYDSVQNSISLSIDPVFAYDNINCWSGFNYNNSISNICTFPFQYRTINVTIVNVWLIAFSSVGTVFQSHSLVHRDWYHTSQQPSAYYEEIYGVIPLPFGEILVYVTDYNTYGLVDPSKSHTYETLDLKNMSSSYYFETLRNFGVIPNNTAWLFYSDSRNANWSLFIKEMPKINDDALYENSIIKSVSPNHNMTFQLPTQLDFSIDITFTIPIVKSSGNLTIYQSTQIRQNFPINSKYCNISDGTMLSCTVFPSTFNSENQSYMITVDNNFVKSASNYESLAGIKKNIWIVSTSSRKVPYKIAESTTATLRLIEDSNNIKLDKNFYDMLQQQLIDSIPLNDKDRLKPTKHINDPTSANKILMEFLITKANSTEYPDVSNIINVLDNLIQNKDASALVQYNLTKFLDPSYGFKANPSLIQIFLEVKYELLGIGILFIILFVGYFGLKKRNPKGNNLVIFKVPFIVMDLILDLLFITQNAHEIRSIFISRFTTFNYSDYLQAKYYYLQ</sequence>
<dbReference type="OrthoDB" id="2374553at2759"/>
<proteinExistence type="predicted"/>
<reference evidence="2 3" key="1">
    <citation type="submission" date="2018-06" db="EMBL/GenBank/DDBJ databases">
        <title>Comparative genomics reveals the genomic features of Rhizophagus irregularis, R. cerebriforme, R. diaphanum and Gigaspora rosea, and their symbiotic lifestyle signature.</title>
        <authorList>
            <person name="Morin E."/>
            <person name="San Clemente H."/>
            <person name="Chen E.C.H."/>
            <person name="De La Providencia I."/>
            <person name="Hainaut M."/>
            <person name="Kuo A."/>
            <person name="Kohler A."/>
            <person name="Murat C."/>
            <person name="Tang N."/>
            <person name="Roy S."/>
            <person name="Loubradou J."/>
            <person name="Henrissat B."/>
            <person name="Grigoriev I.V."/>
            <person name="Corradi N."/>
            <person name="Roux C."/>
            <person name="Martin F.M."/>
        </authorList>
    </citation>
    <scope>NUCLEOTIDE SEQUENCE [LARGE SCALE GENOMIC DNA]</scope>
    <source>
        <strain evidence="2 3">DAOM 194757</strain>
    </source>
</reference>
<keyword evidence="1" id="KW-0812">Transmembrane</keyword>